<evidence type="ECO:0000313" key="2">
    <source>
        <dbReference type="EMBL" id="CAD7414080.1"/>
    </source>
</evidence>
<dbReference type="InterPro" id="IPR050561">
    <property type="entry name" value="PTP"/>
</dbReference>
<evidence type="ECO:0000259" key="1">
    <source>
        <dbReference type="PROSITE" id="PS50056"/>
    </source>
</evidence>
<reference evidence="2" key="1">
    <citation type="submission" date="2020-11" db="EMBL/GenBank/DDBJ databases">
        <authorList>
            <person name="Tran Van P."/>
        </authorList>
    </citation>
    <scope>NUCLEOTIDE SEQUENCE</scope>
</reference>
<name>A0A7R9HC99_TIMPO</name>
<organism evidence="2">
    <name type="scientific">Timema poppense</name>
    <name type="common">Walking stick</name>
    <dbReference type="NCBI Taxonomy" id="170557"/>
    <lineage>
        <taxon>Eukaryota</taxon>
        <taxon>Metazoa</taxon>
        <taxon>Ecdysozoa</taxon>
        <taxon>Arthropoda</taxon>
        <taxon>Hexapoda</taxon>
        <taxon>Insecta</taxon>
        <taxon>Pterygota</taxon>
        <taxon>Neoptera</taxon>
        <taxon>Polyneoptera</taxon>
        <taxon>Phasmatodea</taxon>
        <taxon>Timematodea</taxon>
        <taxon>Timematoidea</taxon>
        <taxon>Timematidae</taxon>
        <taxon>Timema</taxon>
    </lineage>
</organism>
<dbReference type="InterPro" id="IPR000387">
    <property type="entry name" value="Tyr_Pase_dom"/>
</dbReference>
<dbReference type="AlphaFoldDB" id="A0A7R9HC99"/>
<protein>
    <recommendedName>
        <fullName evidence="1">Tyrosine specific protein phosphatases domain-containing protein</fullName>
    </recommendedName>
</protein>
<dbReference type="PANTHER" id="PTHR23339">
    <property type="entry name" value="TYROSINE SPECIFIC PROTEIN PHOSPHATASE AND DUAL SPECIFICITY PROTEIN PHOSPHATASE"/>
    <property type="match status" value="1"/>
</dbReference>
<proteinExistence type="predicted"/>
<dbReference type="EMBL" id="OD007526">
    <property type="protein sequence ID" value="CAD7414080.1"/>
    <property type="molecule type" value="Genomic_DNA"/>
</dbReference>
<sequence>MDSQQAGLGRTGTLIGAYLVKHYHMAAREAIAWLRICRPGCVIGRQQTWLEDMEGLLWKLGQDLFLSRLVLSNLQTVARSESSELRQCDDVIEKTYCDIIQGHDLFLSRLVLFQHYGVSTRIPHHSVGIYSLKGRTREGTSIGHCRLKQTFALPEGIHTAMDANIGDSGRKQFGEINTKQVEAFVQASTSSVYWVWHPMIREQTDRYLYQGSFNPSWPVWDRKRLHLTEIRTSISPSSVVELNTTSALANYATEAGMNPDLISQPKLACR</sequence>
<dbReference type="PROSITE" id="PS50056">
    <property type="entry name" value="TYR_PHOSPHATASE_2"/>
    <property type="match status" value="1"/>
</dbReference>
<feature type="domain" description="Tyrosine specific protein phosphatases" evidence="1">
    <location>
        <begin position="6"/>
        <end position="49"/>
    </location>
</feature>
<gene>
    <name evidence="2" type="ORF">TPSB3V08_LOCUS9435</name>
</gene>
<accession>A0A7R9HC99</accession>
<dbReference type="SUPFAM" id="SSF52799">
    <property type="entry name" value="(Phosphotyrosine protein) phosphatases II"/>
    <property type="match status" value="1"/>
</dbReference>
<dbReference type="InterPro" id="IPR029021">
    <property type="entry name" value="Prot-tyrosine_phosphatase-like"/>
</dbReference>
<dbReference type="Gene3D" id="3.90.190.10">
    <property type="entry name" value="Protein tyrosine phosphatase superfamily"/>
    <property type="match status" value="1"/>
</dbReference>